<dbReference type="GO" id="GO:0036424">
    <property type="term" value="F:L-phosphoserine phosphatase activity"/>
    <property type="evidence" value="ECO:0007669"/>
    <property type="project" value="InterPro"/>
</dbReference>
<keyword evidence="10" id="KW-0718">Serine biosynthesis</keyword>
<evidence type="ECO:0000256" key="1">
    <source>
        <dbReference type="ARBA" id="ARBA00001946"/>
    </source>
</evidence>
<dbReference type="SUPFAM" id="SSF56784">
    <property type="entry name" value="HAD-like"/>
    <property type="match status" value="1"/>
</dbReference>
<dbReference type="EMBL" id="CP017315">
    <property type="protein sequence ID" value="AQS41970.1"/>
    <property type="molecule type" value="Genomic_DNA"/>
</dbReference>
<gene>
    <name evidence="15" type="primary">serB</name>
    <name evidence="15" type="ORF">BHV28_12860</name>
</gene>
<dbReference type="STRING" id="1902579.BHV28_12860"/>
<dbReference type="GO" id="GO:0006564">
    <property type="term" value="P:L-serine biosynthetic process"/>
    <property type="evidence" value="ECO:0007669"/>
    <property type="project" value="UniProtKB-KW"/>
</dbReference>
<evidence type="ECO:0000256" key="13">
    <source>
        <dbReference type="ARBA" id="ARBA00048523"/>
    </source>
</evidence>
<reference evidence="15 16" key="1">
    <citation type="journal article" date="2010" name="Science">
        <title>Genomic comparison of the ants Camponotus floridanus and Harpegnathos saltator.</title>
        <authorList>
            <person name="Bonasio R."/>
            <person name="Zhang G."/>
            <person name="Ye C."/>
            <person name="Mutti N.S."/>
            <person name="Fang X."/>
            <person name="Qin N."/>
            <person name="Donahue G."/>
            <person name="Yang P."/>
            <person name="Li Q."/>
            <person name="Li C."/>
            <person name="Zhang P."/>
            <person name="Huang Z."/>
            <person name="Berger S.L."/>
            <person name="Reinberg D."/>
            <person name="Wang J."/>
            <person name="Liebig J."/>
        </authorList>
    </citation>
    <scope>NUCLEOTIDE SEQUENCE [LARGE SCALE GENOMIC DNA]</scope>
    <source>
        <strain evidence="15 16">Hsal</strain>
    </source>
</reference>
<dbReference type="UniPathway" id="UPA00135">
    <property type="reaction ID" value="UER00198"/>
</dbReference>
<comment type="cofactor">
    <cofactor evidence="1">
        <name>Mg(2+)</name>
        <dbReference type="ChEBI" id="CHEBI:18420"/>
    </cofactor>
</comment>
<dbReference type="KEGG" id="thd:BHV28_12860"/>
<organism evidence="15 16">
    <name type="scientific">Candidatus Tokpelaia hoelldobleri</name>
    <dbReference type="NCBI Taxonomy" id="1902579"/>
    <lineage>
        <taxon>Bacteria</taxon>
        <taxon>Pseudomonadati</taxon>
        <taxon>Pseudomonadota</taxon>
        <taxon>Alphaproteobacteria</taxon>
        <taxon>Hyphomicrobiales</taxon>
        <taxon>Candidatus Tokpelaia</taxon>
    </lineage>
</organism>
<dbReference type="GO" id="GO:0005737">
    <property type="term" value="C:cytoplasm"/>
    <property type="evidence" value="ECO:0007669"/>
    <property type="project" value="TreeGrafter"/>
</dbReference>
<dbReference type="SFLD" id="SFLDG01137">
    <property type="entry name" value="C1.6.1:_Phosphoserine_Phosphat"/>
    <property type="match status" value="1"/>
</dbReference>
<keyword evidence="6" id="KW-0028">Amino-acid biosynthesis</keyword>
<dbReference type="NCBIfam" id="TIGR00338">
    <property type="entry name" value="serB"/>
    <property type="match status" value="1"/>
</dbReference>
<accession>A0A1U9JVU4</accession>
<sequence length="299" mass="31808">MSHSQPLVVTLIANPAQPVLDTTVADKAASAIHASAVYWLADTIACDIPVPDGTSATALYKTLRATLGSRPIDIVVQSVKSRRKKLLVADMDSTMIEQECIDELAEAMGLRGQVADITRRAMNGEIAFEPALRERVALLKGLSLPVIDRIIENHITLMPGGRALVQTMKANGAYTALVSGGFTLFTANIAAKLGFDEHHANTLSHDGEKLNGLVQEPILGKRAKLDTLLALCFKLGLTPDQAIAVGDGANDLAMLQTAGSGVALHARPIVAEAANIRIDHGDLSALLYLQGYRKTDFVS</sequence>
<evidence type="ECO:0000256" key="6">
    <source>
        <dbReference type="ARBA" id="ARBA00022605"/>
    </source>
</evidence>
<dbReference type="CDD" id="cd07500">
    <property type="entry name" value="HAD_PSP"/>
    <property type="match status" value="1"/>
</dbReference>
<dbReference type="SFLD" id="SFLDG01136">
    <property type="entry name" value="C1.6:_Phosphoserine_Phosphatas"/>
    <property type="match status" value="1"/>
</dbReference>
<dbReference type="Proteomes" id="UP000188912">
    <property type="component" value="Chromosome"/>
</dbReference>
<dbReference type="InterPro" id="IPR004469">
    <property type="entry name" value="PSP"/>
</dbReference>
<keyword evidence="7" id="KW-0479">Metal-binding</keyword>
<dbReference type="SFLD" id="SFLDS00003">
    <property type="entry name" value="Haloacid_Dehalogenase"/>
    <property type="match status" value="1"/>
</dbReference>
<comment type="pathway">
    <text evidence="2">Amino-acid biosynthesis; L-serine biosynthesis; L-serine from 3-phospho-D-glycerate: step 3/3.</text>
</comment>
<dbReference type="PANTHER" id="PTHR43344">
    <property type="entry name" value="PHOSPHOSERINE PHOSPHATASE"/>
    <property type="match status" value="1"/>
</dbReference>
<keyword evidence="9" id="KW-0460">Magnesium</keyword>
<dbReference type="EC" id="3.1.3.3" evidence="4"/>
<comment type="similarity">
    <text evidence="3">Belongs to the HAD-like hydrolase superfamily. SerB family.</text>
</comment>
<dbReference type="PANTHER" id="PTHR43344:SF2">
    <property type="entry name" value="PHOSPHOSERINE PHOSPHATASE"/>
    <property type="match status" value="1"/>
</dbReference>
<evidence type="ECO:0000313" key="16">
    <source>
        <dbReference type="Proteomes" id="UP000188912"/>
    </source>
</evidence>
<evidence type="ECO:0000256" key="7">
    <source>
        <dbReference type="ARBA" id="ARBA00022723"/>
    </source>
</evidence>
<feature type="active site" description="Proton donor" evidence="14">
    <location>
        <position position="92"/>
    </location>
</feature>
<dbReference type="GO" id="GO:0000287">
    <property type="term" value="F:magnesium ion binding"/>
    <property type="evidence" value="ECO:0007669"/>
    <property type="project" value="TreeGrafter"/>
</dbReference>
<evidence type="ECO:0000256" key="4">
    <source>
        <dbReference type="ARBA" id="ARBA00012640"/>
    </source>
</evidence>
<evidence type="ECO:0000256" key="5">
    <source>
        <dbReference type="ARBA" id="ARBA00015196"/>
    </source>
</evidence>
<dbReference type="InterPro" id="IPR050582">
    <property type="entry name" value="HAD-like_SerB"/>
</dbReference>
<feature type="active site" description="Nucleophile" evidence="14">
    <location>
        <position position="90"/>
    </location>
</feature>
<comment type="catalytic activity">
    <reaction evidence="12">
        <text>O-phospho-L-serine + H2O = L-serine + phosphate</text>
        <dbReference type="Rhea" id="RHEA:21208"/>
        <dbReference type="ChEBI" id="CHEBI:15377"/>
        <dbReference type="ChEBI" id="CHEBI:33384"/>
        <dbReference type="ChEBI" id="CHEBI:43474"/>
        <dbReference type="ChEBI" id="CHEBI:57524"/>
        <dbReference type="EC" id="3.1.3.3"/>
    </reaction>
</comment>
<comment type="catalytic activity">
    <reaction evidence="13">
        <text>O-phospho-D-serine + H2O = D-serine + phosphate</text>
        <dbReference type="Rhea" id="RHEA:24873"/>
        <dbReference type="ChEBI" id="CHEBI:15377"/>
        <dbReference type="ChEBI" id="CHEBI:35247"/>
        <dbReference type="ChEBI" id="CHEBI:43474"/>
        <dbReference type="ChEBI" id="CHEBI:58680"/>
        <dbReference type="EC" id="3.1.3.3"/>
    </reaction>
</comment>
<name>A0A1U9JVU4_9HYPH</name>
<dbReference type="NCBIfam" id="TIGR01488">
    <property type="entry name" value="HAD-SF-IB"/>
    <property type="match status" value="1"/>
</dbReference>
<proteinExistence type="inferred from homology"/>
<evidence type="ECO:0000256" key="14">
    <source>
        <dbReference type="PIRSR" id="PIRSR604469-1"/>
    </source>
</evidence>
<evidence type="ECO:0000256" key="2">
    <source>
        <dbReference type="ARBA" id="ARBA00005135"/>
    </source>
</evidence>
<keyword evidence="16" id="KW-1185">Reference proteome</keyword>
<protein>
    <recommendedName>
        <fullName evidence="5">Phosphoserine phosphatase</fullName>
        <ecNumber evidence="4">3.1.3.3</ecNumber>
    </recommendedName>
    <alternativeName>
        <fullName evidence="11">O-phosphoserine phosphohydrolase</fullName>
    </alternativeName>
</protein>
<evidence type="ECO:0000256" key="12">
    <source>
        <dbReference type="ARBA" id="ARBA00048138"/>
    </source>
</evidence>
<evidence type="ECO:0000256" key="11">
    <source>
        <dbReference type="ARBA" id="ARBA00031693"/>
    </source>
</evidence>
<dbReference type="InterPro" id="IPR023214">
    <property type="entry name" value="HAD_sf"/>
</dbReference>
<dbReference type="InterPro" id="IPR036412">
    <property type="entry name" value="HAD-like_sf"/>
</dbReference>
<evidence type="ECO:0000256" key="9">
    <source>
        <dbReference type="ARBA" id="ARBA00022842"/>
    </source>
</evidence>
<dbReference type="Gene3D" id="3.40.50.1000">
    <property type="entry name" value="HAD superfamily/HAD-like"/>
    <property type="match status" value="1"/>
</dbReference>
<dbReference type="SFLD" id="SFLDF00029">
    <property type="entry name" value="phosphoserine_phosphatase"/>
    <property type="match status" value="1"/>
</dbReference>
<dbReference type="AlphaFoldDB" id="A0A1U9JVU4"/>
<evidence type="ECO:0000313" key="15">
    <source>
        <dbReference type="EMBL" id="AQS41970.1"/>
    </source>
</evidence>
<dbReference type="Pfam" id="PF12710">
    <property type="entry name" value="HAD"/>
    <property type="match status" value="1"/>
</dbReference>
<reference evidence="15 16" key="2">
    <citation type="journal article" date="2016" name="Sci. Rep.">
        <title>The genome of Rhizobiales bacteria in predatory ants reveals urease gene functions but no genes for nitrogen fixation.</title>
        <authorList>
            <person name="Neuvonen M.M."/>
            <person name="Tamarit D."/>
            <person name="Naslund K."/>
            <person name="Liebig J."/>
            <person name="Feldhaar H."/>
            <person name="Moran N.A."/>
            <person name="Guy L."/>
            <person name="Andersson S.G."/>
        </authorList>
    </citation>
    <scope>NUCLEOTIDE SEQUENCE [LARGE SCALE GENOMIC DNA]</scope>
    <source>
        <strain evidence="15 16">Hsal</strain>
    </source>
</reference>
<evidence type="ECO:0000256" key="3">
    <source>
        <dbReference type="ARBA" id="ARBA00009184"/>
    </source>
</evidence>
<evidence type="ECO:0000256" key="10">
    <source>
        <dbReference type="ARBA" id="ARBA00023299"/>
    </source>
</evidence>
<keyword evidence="8" id="KW-0378">Hydrolase</keyword>
<evidence type="ECO:0000256" key="8">
    <source>
        <dbReference type="ARBA" id="ARBA00022801"/>
    </source>
</evidence>